<dbReference type="EMBL" id="MT898011">
    <property type="protein sequence ID" value="QOS14969.1"/>
    <property type="molecule type" value="Genomic_DNA"/>
</dbReference>
<dbReference type="PANTHER" id="PTHR42866:SF2">
    <property type="entry name" value="3-DEOXY-MANNO-OCTULOSONATE CYTIDYLYLTRANSFERASE, MITOCHONDRIAL"/>
    <property type="match status" value="1"/>
</dbReference>
<evidence type="ECO:0000256" key="3">
    <source>
        <dbReference type="ARBA" id="ARBA00022695"/>
    </source>
</evidence>
<accession>A0A7M1VKP7</accession>
<evidence type="ECO:0000256" key="4">
    <source>
        <dbReference type="ARBA" id="ARBA00022985"/>
    </source>
</evidence>
<dbReference type="AlphaFoldDB" id="A0A7M1VKP7"/>
<evidence type="ECO:0000256" key="1">
    <source>
        <dbReference type="ARBA" id="ARBA00004370"/>
    </source>
</evidence>
<dbReference type="CDD" id="cd02517">
    <property type="entry name" value="CMP-KDO-Synthetase"/>
    <property type="match status" value="1"/>
</dbReference>
<dbReference type="SUPFAM" id="SSF53448">
    <property type="entry name" value="Nucleotide-diphospho-sugar transferases"/>
    <property type="match status" value="1"/>
</dbReference>
<keyword evidence="2 5" id="KW-0808">Transferase</keyword>
<comment type="similarity">
    <text evidence="5">Belongs to the KdsB family.</text>
</comment>
<name>A0A7M1VKP7_VIBPH</name>
<dbReference type="UniPathway" id="UPA00358">
    <property type="reaction ID" value="UER00476"/>
</dbReference>
<proteinExistence type="inferred from homology"/>
<keyword evidence="3 5" id="KW-0548">Nucleotidyltransferase</keyword>
<dbReference type="PANTHER" id="PTHR42866">
    <property type="entry name" value="3-DEOXY-MANNO-OCTULOSONATE CYTIDYLYLTRANSFERASE"/>
    <property type="match status" value="1"/>
</dbReference>
<dbReference type="GO" id="GO:0016020">
    <property type="term" value="C:membrane"/>
    <property type="evidence" value="ECO:0007669"/>
    <property type="project" value="UniProtKB-SubCell"/>
</dbReference>
<dbReference type="RefSeq" id="WP_193266777.1">
    <property type="nucleotide sequence ID" value="NZ_JAKRWJ010000002.1"/>
</dbReference>
<organism evidence="6">
    <name type="scientific">Vibrio parahaemolyticus</name>
    <dbReference type="NCBI Taxonomy" id="670"/>
    <lineage>
        <taxon>Bacteria</taxon>
        <taxon>Pseudomonadati</taxon>
        <taxon>Pseudomonadota</taxon>
        <taxon>Gammaproteobacteria</taxon>
        <taxon>Vibrionales</taxon>
        <taxon>Vibrionaceae</taxon>
        <taxon>Vibrio</taxon>
    </lineage>
</organism>
<evidence type="ECO:0000256" key="2">
    <source>
        <dbReference type="ARBA" id="ARBA00022679"/>
    </source>
</evidence>
<keyword evidence="4 5" id="KW-0448">Lipopolysaccharide biosynthesis</keyword>
<dbReference type="InterPro" id="IPR029044">
    <property type="entry name" value="Nucleotide-diphossugar_trans"/>
</dbReference>
<comment type="pathway">
    <text evidence="5">Nucleotide-sugar biosynthesis; CMP-3-deoxy-D-manno-octulosonate biosynthesis; CMP-3-deoxy-D-manno-octulosonate from 3-deoxy-D-manno-octulosonate and CTP: step 1/1.</text>
</comment>
<dbReference type="Gene3D" id="3.90.550.10">
    <property type="entry name" value="Spore Coat Polysaccharide Biosynthesis Protein SpsA, Chain A"/>
    <property type="match status" value="1"/>
</dbReference>
<sequence length="249" mass="27693">MNIKVVIPARYGSSRLPGKPLLKINGVEVVNHVVQRCIEAGVAHSDIFVASDDGRILEVIDNTKSMAIMTDSKHQSGTDRLCEVAEKEGWSEDTLVINVQGDEPMIPPDLISNLISFAGNNPQFHICTAVTSVTSLDEFNNPNVVKAILGEDGRALYFTRSASPFNRDVPGDIEMANRHIGIYSYRVSALKRFCSYEESQLEKYEKLEQLRALSRGMAIGAFVYEGNIPHGVDTMEDFEKVKELMELEK</sequence>
<comment type="function">
    <text evidence="5">Activates KDO (a required 8-carbon sugar) for incorporation into bacterial lipopolysaccharide in Gram-negative bacteria.</text>
</comment>
<dbReference type="InterPro" id="IPR003329">
    <property type="entry name" value="Cytidylyl_trans"/>
</dbReference>
<dbReference type="NCBIfam" id="NF009905">
    <property type="entry name" value="PRK13368.1"/>
    <property type="match status" value="1"/>
</dbReference>
<dbReference type="HAMAP" id="MF_00057">
    <property type="entry name" value="KdsB"/>
    <property type="match status" value="1"/>
</dbReference>
<dbReference type="GO" id="GO:0033468">
    <property type="term" value="P:CMP-keto-3-deoxy-D-manno-octulosonic acid biosynthetic process"/>
    <property type="evidence" value="ECO:0007669"/>
    <property type="project" value="UniProtKB-UniRule"/>
</dbReference>
<dbReference type="NCBIfam" id="TIGR00466">
    <property type="entry name" value="kdsB"/>
    <property type="match status" value="1"/>
</dbReference>
<gene>
    <name evidence="5 6" type="primary">kdsB</name>
    <name evidence="6" type="ORF">VP49_00040</name>
</gene>
<dbReference type="NCBIfam" id="NF003952">
    <property type="entry name" value="PRK05450.1-5"/>
    <property type="match status" value="1"/>
</dbReference>
<reference evidence="6" key="1">
    <citation type="submission" date="2020-08" db="EMBL/GenBank/DDBJ databases">
        <title>Genetic structure, function and evolution of capsule biosynthesis loci in Vibrio parahaemolyticus.</title>
        <authorList>
            <person name="Li L."/>
            <person name="Bian S."/>
        </authorList>
    </citation>
    <scope>NUCLEOTIDE SEQUENCE</scope>
    <source>
        <strain evidence="6">VP49</strain>
    </source>
</reference>
<dbReference type="InterPro" id="IPR004528">
    <property type="entry name" value="KdsB"/>
</dbReference>
<dbReference type="EC" id="2.7.7.38" evidence="5"/>
<dbReference type="FunFam" id="3.90.550.10:FF:000011">
    <property type="entry name" value="3-deoxy-manno-octulosonate cytidylyltransferase"/>
    <property type="match status" value="1"/>
</dbReference>
<keyword evidence="5" id="KW-0963">Cytoplasm</keyword>
<comment type="catalytic activity">
    <reaction evidence="5">
        <text>3-deoxy-alpha-D-manno-oct-2-ulosonate + CTP = CMP-3-deoxy-beta-D-manno-octulosonate + diphosphate</text>
        <dbReference type="Rhea" id="RHEA:23448"/>
        <dbReference type="ChEBI" id="CHEBI:33019"/>
        <dbReference type="ChEBI" id="CHEBI:37563"/>
        <dbReference type="ChEBI" id="CHEBI:85986"/>
        <dbReference type="ChEBI" id="CHEBI:85987"/>
        <dbReference type="EC" id="2.7.7.38"/>
    </reaction>
</comment>
<dbReference type="Pfam" id="PF02348">
    <property type="entry name" value="CTP_transf_3"/>
    <property type="match status" value="1"/>
</dbReference>
<evidence type="ECO:0000256" key="5">
    <source>
        <dbReference type="HAMAP-Rule" id="MF_00057"/>
    </source>
</evidence>
<comment type="subcellular location">
    <subcellularLocation>
        <location evidence="5">Cytoplasm</location>
    </subcellularLocation>
    <subcellularLocation>
        <location evidence="1">Membrane</location>
    </subcellularLocation>
</comment>
<dbReference type="GO" id="GO:0009103">
    <property type="term" value="P:lipopolysaccharide biosynthetic process"/>
    <property type="evidence" value="ECO:0007669"/>
    <property type="project" value="UniProtKB-UniRule"/>
</dbReference>
<protein>
    <recommendedName>
        <fullName evidence="5">3-deoxy-manno-octulosonate cytidylyltransferase</fullName>
        <ecNumber evidence="5">2.7.7.38</ecNumber>
    </recommendedName>
    <alternativeName>
        <fullName evidence="5">CMP-2-keto-3-deoxyoctulosonic acid synthase</fullName>
        <shortName evidence="5">CKS</shortName>
        <shortName evidence="5">CMP-KDO synthase</shortName>
    </alternativeName>
</protein>
<evidence type="ECO:0000313" key="6">
    <source>
        <dbReference type="EMBL" id="QOS14969.1"/>
    </source>
</evidence>
<dbReference type="GO" id="GO:0005829">
    <property type="term" value="C:cytosol"/>
    <property type="evidence" value="ECO:0007669"/>
    <property type="project" value="TreeGrafter"/>
</dbReference>
<dbReference type="GO" id="GO:0008690">
    <property type="term" value="F:3-deoxy-manno-octulosonate cytidylyltransferase activity"/>
    <property type="evidence" value="ECO:0007669"/>
    <property type="project" value="UniProtKB-UniRule"/>
</dbReference>